<protein>
    <submittedName>
        <fullName evidence="1">Gliding motility lipoprotein GldD</fullName>
    </submittedName>
</protein>
<proteinExistence type="predicted"/>
<dbReference type="InterPro" id="IPR019850">
    <property type="entry name" value="GldD-like"/>
</dbReference>
<name>A0ABY4G797_9BACT</name>
<dbReference type="RefSeq" id="WP_245121176.1">
    <property type="nucleotide sequence ID" value="NZ_CP095061.1"/>
</dbReference>
<sequence>MLGVVAVRIGFRVTFETHICIAANACLSYSTCLVDLAVGGTRLFLAGLRRLYPKPKGYNRIDLPPHRYQQLASGHPYTFQYSRYAKVLRDSSYLAQPHWINVYYPALKASVQITYSDLKGNQKLYNKMLEDARKLTSKHEVKATAIDENILKTPSGLRVAVFELQGEVPSQMQFYTTDSTKHFFRGALYFRTATANDSLAPVIDYVKKDIVQLINTLKYQ</sequence>
<dbReference type="EMBL" id="CP095061">
    <property type="protein sequence ID" value="UOQ66756.1"/>
    <property type="molecule type" value="Genomic_DNA"/>
</dbReference>
<dbReference type="NCBIfam" id="TIGR03512">
    <property type="entry name" value="GldD_lipo"/>
    <property type="match status" value="1"/>
</dbReference>
<reference evidence="1" key="1">
    <citation type="submission" date="2022-04" db="EMBL/GenBank/DDBJ databases">
        <title>Hymenobacter sp. isolated from the air.</title>
        <authorList>
            <person name="Won M."/>
            <person name="Lee C.-M."/>
            <person name="Woen H.-Y."/>
            <person name="Kwon S.-W."/>
        </authorList>
    </citation>
    <scope>NUCLEOTIDE SEQUENCE</scope>
    <source>
        <strain evidence="1">5420S-77</strain>
    </source>
</reference>
<organism evidence="1 2">
    <name type="scientific">Hymenobacter volaticus</name>
    <dbReference type="NCBI Taxonomy" id="2932254"/>
    <lineage>
        <taxon>Bacteria</taxon>
        <taxon>Pseudomonadati</taxon>
        <taxon>Bacteroidota</taxon>
        <taxon>Cytophagia</taxon>
        <taxon>Cytophagales</taxon>
        <taxon>Hymenobacteraceae</taxon>
        <taxon>Hymenobacter</taxon>
    </lineage>
</organism>
<keyword evidence="1" id="KW-0449">Lipoprotein</keyword>
<keyword evidence="2" id="KW-1185">Reference proteome</keyword>
<dbReference type="Pfam" id="PF25593">
    <property type="entry name" value="GldD_lipo"/>
    <property type="match status" value="1"/>
</dbReference>
<gene>
    <name evidence="1" type="primary">gldD</name>
    <name evidence="1" type="ORF">MUN86_02190</name>
</gene>
<accession>A0ABY4G797</accession>
<evidence type="ECO:0000313" key="2">
    <source>
        <dbReference type="Proteomes" id="UP000830401"/>
    </source>
</evidence>
<dbReference type="Proteomes" id="UP000830401">
    <property type="component" value="Chromosome"/>
</dbReference>
<evidence type="ECO:0000313" key="1">
    <source>
        <dbReference type="EMBL" id="UOQ66756.1"/>
    </source>
</evidence>